<feature type="transmembrane region" description="Helical" evidence="6">
    <location>
        <begin position="174"/>
        <end position="193"/>
    </location>
</feature>
<dbReference type="NCBIfam" id="TIGR02872">
    <property type="entry name" value="spore_ytvI"/>
    <property type="match status" value="1"/>
</dbReference>
<feature type="transmembrane region" description="Helical" evidence="6">
    <location>
        <begin position="330"/>
        <end position="353"/>
    </location>
</feature>
<keyword evidence="3 6" id="KW-0812">Transmembrane</keyword>
<comment type="caution">
    <text evidence="7">The sequence shown here is derived from an EMBL/GenBank/DDBJ whole genome shotgun (WGS) entry which is preliminary data.</text>
</comment>
<evidence type="ECO:0000313" key="7">
    <source>
        <dbReference type="EMBL" id="MBE5062786.1"/>
    </source>
</evidence>
<dbReference type="EMBL" id="JADCKL010000003">
    <property type="protein sequence ID" value="MBE5062786.1"/>
    <property type="molecule type" value="Genomic_DNA"/>
</dbReference>
<organism evidence="7 8">
    <name type="scientific">Claveliimonas monacensis</name>
    <dbReference type="NCBI Taxonomy" id="2779351"/>
    <lineage>
        <taxon>Bacteria</taxon>
        <taxon>Bacillati</taxon>
        <taxon>Bacillota</taxon>
        <taxon>Clostridia</taxon>
        <taxon>Lachnospirales</taxon>
        <taxon>Lachnospiraceae</taxon>
        <taxon>Claveliimonas</taxon>
    </lineage>
</organism>
<comment type="subcellular location">
    <subcellularLocation>
        <location evidence="1">Membrane</location>
        <topology evidence="1">Multi-pass membrane protein</topology>
    </subcellularLocation>
</comment>
<feature type="transmembrane region" description="Helical" evidence="6">
    <location>
        <begin position="41"/>
        <end position="63"/>
    </location>
</feature>
<feature type="transmembrane region" description="Helical" evidence="6">
    <location>
        <begin position="293"/>
        <end position="310"/>
    </location>
</feature>
<name>A0ABR9RIJ7_9FIRM</name>
<dbReference type="RefSeq" id="WP_087175201.1">
    <property type="nucleotide sequence ID" value="NZ_JADCKL010000003.1"/>
</dbReference>
<accession>A0ABR9RIJ7</accession>
<feature type="transmembrane region" description="Helical" evidence="6">
    <location>
        <begin position="237"/>
        <end position="261"/>
    </location>
</feature>
<proteinExistence type="inferred from homology"/>
<dbReference type="PANTHER" id="PTHR21716">
    <property type="entry name" value="TRANSMEMBRANE PROTEIN"/>
    <property type="match status" value="1"/>
</dbReference>
<dbReference type="InterPro" id="IPR014227">
    <property type="entry name" value="YtvI-like"/>
</dbReference>
<evidence type="ECO:0000256" key="3">
    <source>
        <dbReference type="ARBA" id="ARBA00022692"/>
    </source>
</evidence>
<dbReference type="Proteomes" id="UP000758652">
    <property type="component" value="Unassembled WGS sequence"/>
</dbReference>
<reference evidence="7 8" key="1">
    <citation type="submission" date="2020-10" db="EMBL/GenBank/DDBJ databases">
        <title>ChiBAC.</title>
        <authorList>
            <person name="Zenner C."/>
            <person name="Hitch T.C.A."/>
            <person name="Clavel T."/>
        </authorList>
    </citation>
    <scope>NUCLEOTIDE SEQUENCE [LARGE SCALE GENOMIC DNA]</scope>
    <source>
        <strain evidence="7 8">DSM 108991</strain>
    </source>
</reference>
<protein>
    <submittedName>
        <fullName evidence="7">Sporulation integral membrane protein YtvI</fullName>
    </submittedName>
</protein>
<feature type="transmembrane region" description="Helical" evidence="6">
    <location>
        <begin position="15"/>
        <end position="35"/>
    </location>
</feature>
<feature type="transmembrane region" description="Helical" evidence="6">
    <location>
        <begin position="267"/>
        <end position="286"/>
    </location>
</feature>
<evidence type="ECO:0000256" key="4">
    <source>
        <dbReference type="ARBA" id="ARBA00022989"/>
    </source>
</evidence>
<comment type="similarity">
    <text evidence="2">Belongs to the autoinducer-2 exporter (AI-2E) (TC 2.A.86) family.</text>
</comment>
<sequence length="396" mass="43634">MGRNEGTAAKDNRPYWKVIVSLAFSLVGTILFIYVGVKALFYFMPFVIGWFLSFIASPLVVFLEKRLKIIKKLGSAIIIIAVLAACIGLIYLAVSRIWGEVSSLIQDFPSMYRDLEKGFRQIGERTSQIFALLPGNVQEGLNTFAANLDETMSGIISSISEPTVAAAGNFAKRIPSILISFIVTIISAYFFIADRENIILWAKKIFPKPIVERMTMVTDNLKYAVGGYFKAQFKIMAVVFAILLVGFGIMGVHFSVLLAIGIAFLDFLPFFGTGTALLPWALYELLTGDYRRVVALAVLYAVTQLVRQLIQPKLVGDSMGLNPLFTLVLLYAGYRAGGILWMILAVPIGLLVVNLYKAGAFDYILDDVRILADGVLSLRRPEPAGPAEEKESEDGK</sequence>
<evidence type="ECO:0000256" key="6">
    <source>
        <dbReference type="SAM" id="Phobius"/>
    </source>
</evidence>
<dbReference type="Pfam" id="PF01594">
    <property type="entry name" value="AI-2E_transport"/>
    <property type="match status" value="1"/>
</dbReference>
<dbReference type="InterPro" id="IPR002549">
    <property type="entry name" value="AI-2E-like"/>
</dbReference>
<keyword evidence="8" id="KW-1185">Reference proteome</keyword>
<gene>
    <name evidence="7" type="primary">ytvI</name>
    <name evidence="7" type="ORF">INF30_05870</name>
</gene>
<feature type="transmembrane region" description="Helical" evidence="6">
    <location>
        <begin position="75"/>
        <end position="94"/>
    </location>
</feature>
<keyword evidence="5 6" id="KW-0472">Membrane</keyword>
<dbReference type="PANTHER" id="PTHR21716:SF68">
    <property type="entry name" value="TRANSPORT PROTEIN YTVI-RELATED"/>
    <property type="match status" value="1"/>
</dbReference>
<keyword evidence="4 6" id="KW-1133">Transmembrane helix</keyword>
<evidence type="ECO:0000256" key="2">
    <source>
        <dbReference type="ARBA" id="ARBA00009773"/>
    </source>
</evidence>
<evidence type="ECO:0000313" key="8">
    <source>
        <dbReference type="Proteomes" id="UP000758652"/>
    </source>
</evidence>
<evidence type="ECO:0000256" key="1">
    <source>
        <dbReference type="ARBA" id="ARBA00004141"/>
    </source>
</evidence>
<evidence type="ECO:0000256" key="5">
    <source>
        <dbReference type="ARBA" id="ARBA00023136"/>
    </source>
</evidence>